<dbReference type="SUPFAM" id="SSF53649">
    <property type="entry name" value="Alkaline phosphatase-like"/>
    <property type="match status" value="1"/>
</dbReference>
<comment type="subcellular location">
    <subcellularLocation>
        <location evidence="1">Cell membrane</location>
        <topology evidence="1">Multi-pass membrane protein</topology>
    </subcellularLocation>
</comment>
<keyword evidence="6 9" id="KW-1133">Transmembrane helix</keyword>
<feature type="transmembrane region" description="Helical" evidence="9">
    <location>
        <begin position="82"/>
        <end position="102"/>
    </location>
</feature>
<keyword evidence="10" id="KW-0378">Hydrolase</keyword>
<dbReference type="PIRSF" id="PIRSF005091">
    <property type="entry name" value="Mmb_sulf_HI1246"/>
    <property type="match status" value="1"/>
</dbReference>
<evidence type="ECO:0000256" key="9">
    <source>
        <dbReference type="SAM" id="Phobius"/>
    </source>
</evidence>
<dbReference type="RefSeq" id="WP_071451061.1">
    <property type="nucleotide sequence ID" value="NZ_MLOM01000128.1"/>
</dbReference>
<dbReference type="PANTHER" id="PTHR47371">
    <property type="entry name" value="LIPOTEICHOIC ACID SYNTHASE"/>
    <property type="match status" value="1"/>
</dbReference>
<evidence type="ECO:0000256" key="3">
    <source>
        <dbReference type="ARBA" id="ARBA00009983"/>
    </source>
</evidence>
<accession>A0A483BHK5</accession>
<dbReference type="Pfam" id="PF00884">
    <property type="entry name" value="Sulfatase"/>
    <property type="match status" value="1"/>
</dbReference>
<dbReference type="CDD" id="cd16015">
    <property type="entry name" value="LTA_synthase"/>
    <property type="match status" value="1"/>
</dbReference>
<gene>
    <name evidence="10" type="ORF">GA838_07505</name>
</gene>
<evidence type="ECO:0000313" key="10">
    <source>
        <dbReference type="EMBL" id="MDV7715588.1"/>
    </source>
</evidence>
<evidence type="ECO:0000256" key="8">
    <source>
        <dbReference type="SAM" id="MobiDB-lite"/>
    </source>
</evidence>
<organism evidence="10 11">
    <name type="scientific">Oenococcus oeni</name>
    <name type="common">Leuconostoc oenos</name>
    <dbReference type="NCBI Taxonomy" id="1247"/>
    <lineage>
        <taxon>Bacteria</taxon>
        <taxon>Bacillati</taxon>
        <taxon>Bacillota</taxon>
        <taxon>Bacilli</taxon>
        <taxon>Lactobacillales</taxon>
        <taxon>Lactobacillaceae</taxon>
        <taxon>Oenococcus</taxon>
    </lineage>
</organism>
<keyword evidence="7 9" id="KW-0472">Membrane</keyword>
<sequence>MIRHKFEQIKNFLSNHQVRPIVAFFLINLFFIELKTVIEYYINFNLGIKGMMQVLISVLNPLPTAILFLSIALYFRGYLAYWLMILMNLIQTLWLFANMLYYREFSDFLSFSIMSSGSSVGENLGKSIAGIIRLSDFLVFLDIIVLILLLLFRQITSDKKGLQRRYAVLTSTLGFVLIFVVFGLANSNRSGLLTRSFDDNYIVKYLGLNEYAAFNAVQTHDQAVSRKKASAAELKPILKWINSNRAPANVKYYGVDKGKNVFVFHLESFQQFLIDYKVDGKEVTPNLNKFYHDSHTLSFDNFYNQVGQGKTSDAEMMLDNSLFGLSSGSAMVKYGTSNTFQSAPAILNQLGYTTAAFHGDVPSFWNRDNTYKSWGYDYFFSKNFYSNASKSTYNVGYGMLDKIFLKDASKYIAELPQPFYAKVITVTNHYPYETNKEISSQFPATTTGDKTVDHYVQTAHYLDSAFGEFIAWLKASGLYDNSVIYVYGDHYGISENHEAAIAQLLKKKKITNYDLAQFQKVPFMIHASNLKGGIDHTYGGEIDVLPTLLDLLGVQNTNSVQFGSDLLSTKRRQIVSFRNGDFVTPTVIKMNGTYWNTQTGKSIKYKTASKSMKKFIDKTQEYVDDQLKYSDEVVTGDLLRFYHRTNFKTVIKKNYSYTTSSTLARLKKALTSNPSSLDAKNKGKSLASLYKTSELMLKSQSKIKKYYEKVKEEKAKEKSSSDSSSASVEPASSSSSSSSASSSK</sequence>
<name>A0A483BHK5_OENOE</name>
<dbReference type="Gene3D" id="3.30.1120.170">
    <property type="match status" value="1"/>
</dbReference>
<evidence type="ECO:0000256" key="7">
    <source>
        <dbReference type="ARBA" id="ARBA00023136"/>
    </source>
</evidence>
<evidence type="ECO:0000256" key="4">
    <source>
        <dbReference type="ARBA" id="ARBA00022475"/>
    </source>
</evidence>
<evidence type="ECO:0000313" key="11">
    <source>
        <dbReference type="Proteomes" id="UP001281024"/>
    </source>
</evidence>
<evidence type="ECO:0000256" key="5">
    <source>
        <dbReference type="ARBA" id="ARBA00022692"/>
    </source>
</evidence>
<comment type="pathway">
    <text evidence="2">Cell wall biogenesis; lipoteichoic acid biosynthesis.</text>
</comment>
<dbReference type="PANTHER" id="PTHR47371:SF3">
    <property type="entry name" value="PHOSPHOGLYCEROL TRANSFERASE I"/>
    <property type="match status" value="1"/>
</dbReference>
<keyword evidence="5 9" id="KW-0812">Transmembrane</keyword>
<comment type="caution">
    <text evidence="10">The sequence shown here is derived from an EMBL/GenBank/DDBJ whole genome shotgun (WGS) entry which is preliminary data.</text>
</comment>
<dbReference type="InterPro" id="IPR017850">
    <property type="entry name" value="Alkaline_phosphatase_core_sf"/>
</dbReference>
<evidence type="ECO:0000256" key="1">
    <source>
        <dbReference type="ARBA" id="ARBA00004651"/>
    </source>
</evidence>
<feature type="transmembrane region" description="Helical" evidence="9">
    <location>
        <begin position="21"/>
        <end position="42"/>
    </location>
</feature>
<dbReference type="InterPro" id="IPR050448">
    <property type="entry name" value="OpgB/LTA_synthase_biosynth"/>
</dbReference>
<protein>
    <submittedName>
        <fullName evidence="10">Sulfatase-like hydrolase/transferase</fullName>
    </submittedName>
</protein>
<evidence type="ECO:0000256" key="6">
    <source>
        <dbReference type="ARBA" id="ARBA00022989"/>
    </source>
</evidence>
<evidence type="ECO:0000256" key="2">
    <source>
        <dbReference type="ARBA" id="ARBA00004936"/>
    </source>
</evidence>
<feature type="transmembrane region" description="Helical" evidence="9">
    <location>
        <begin position="164"/>
        <end position="185"/>
    </location>
</feature>
<dbReference type="AlphaFoldDB" id="A0A483BHK5"/>
<comment type="similarity">
    <text evidence="3">Belongs to the LTA synthase family.</text>
</comment>
<feature type="transmembrane region" description="Helical" evidence="9">
    <location>
        <begin position="54"/>
        <end position="75"/>
    </location>
</feature>
<dbReference type="InterPro" id="IPR012160">
    <property type="entry name" value="LtaS-like"/>
</dbReference>
<feature type="compositionally biased region" description="Low complexity" evidence="8">
    <location>
        <begin position="721"/>
        <end position="744"/>
    </location>
</feature>
<dbReference type="GO" id="GO:0005886">
    <property type="term" value="C:plasma membrane"/>
    <property type="evidence" value="ECO:0007669"/>
    <property type="project" value="UniProtKB-SubCell"/>
</dbReference>
<feature type="transmembrane region" description="Helical" evidence="9">
    <location>
        <begin position="131"/>
        <end position="152"/>
    </location>
</feature>
<dbReference type="Proteomes" id="UP001281024">
    <property type="component" value="Unassembled WGS sequence"/>
</dbReference>
<reference evidence="10" key="1">
    <citation type="submission" date="2019-10" db="EMBL/GenBank/DDBJ databases">
        <title>Malate fermentation in French cider.</title>
        <authorList>
            <person name="Cousin F.J."/>
            <person name="Medina Fernandez S."/>
            <person name="Misery B."/>
            <person name="Laplace J.-M."/>
            <person name="Cretenet M."/>
        </authorList>
    </citation>
    <scope>NUCLEOTIDE SEQUENCE</scope>
    <source>
        <strain evidence="10">UCMA15129</strain>
    </source>
</reference>
<keyword evidence="4" id="KW-1003">Cell membrane</keyword>
<dbReference type="Gene3D" id="3.40.720.10">
    <property type="entry name" value="Alkaline Phosphatase, subunit A"/>
    <property type="match status" value="1"/>
</dbReference>
<dbReference type="EMBL" id="WERV01000005">
    <property type="protein sequence ID" value="MDV7715588.1"/>
    <property type="molecule type" value="Genomic_DNA"/>
</dbReference>
<dbReference type="GO" id="GO:0016787">
    <property type="term" value="F:hydrolase activity"/>
    <property type="evidence" value="ECO:0007669"/>
    <property type="project" value="UniProtKB-KW"/>
</dbReference>
<proteinExistence type="inferred from homology"/>
<dbReference type="InterPro" id="IPR000917">
    <property type="entry name" value="Sulfatase_N"/>
</dbReference>
<feature type="region of interest" description="Disordered" evidence="8">
    <location>
        <begin position="714"/>
        <end position="744"/>
    </location>
</feature>